<keyword evidence="3" id="KW-0808">Transferase</keyword>
<dbReference type="AlphaFoldDB" id="A0A1M5MYL3"/>
<name>A0A1M5MYL3_FLAJO</name>
<dbReference type="RefSeq" id="WP_073409461.1">
    <property type="nucleotide sequence ID" value="NZ_CP158862.1"/>
</dbReference>
<keyword evidence="1" id="KW-0812">Transmembrane</keyword>
<dbReference type="InterPro" id="IPR010559">
    <property type="entry name" value="Sig_transdc_His_kin_internal"/>
</dbReference>
<proteinExistence type="predicted"/>
<feature type="transmembrane region" description="Helical" evidence="1">
    <location>
        <begin position="21"/>
        <end position="38"/>
    </location>
</feature>
<feature type="transmembrane region" description="Helical" evidence="1">
    <location>
        <begin position="131"/>
        <end position="156"/>
    </location>
</feature>
<dbReference type="GO" id="GO:0016020">
    <property type="term" value="C:membrane"/>
    <property type="evidence" value="ECO:0007669"/>
    <property type="project" value="InterPro"/>
</dbReference>
<evidence type="ECO:0000259" key="2">
    <source>
        <dbReference type="Pfam" id="PF06580"/>
    </source>
</evidence>
<dbReference type="EMBL" id="FQWH01000004">
    <property type="protein sequence ID" value="SHG82307.1"/>
    <property type="molecule type" value="Genomic_DNA"/>
</dbReference>
<gene>
    <name evidence="3" type="ORF">SAMN05444388_104356</name>
</gene>
<evidence type="ECO:0000256" key="1">
    <source>
        <dbReference type="SAM" id="Phobius"/>
    </source>
</evidence>
<evidence type="ECO:0000313" key="4">
    <source>
        <dbReference type="Proteomes" id="UP000184112"/>
    </source>
</evidence>
<feature type="domain" description="Signal transduction histidine kinase internal region" evidence="2">
    <location>
        <begin position="184"/>
        <end position="262"/>
    </location>
</feature>
<feature type="transmembrane region" description="Helical" evidence="1">
    <location>
        <begin position="91"/>
        <end position="111"/>
    </location>
</feature>
<reference evidence="3 4" key="1">
    <citation type="submission" date="2016-11" db="EMBL/GenBank/DDBJ databases">
        <authorList>
            <person name="Jaros S."/>
            <person name="Januszkiewicz K."/>
            <person name="Wedrychowicz H."/>
        </authorList>
    </citation>
    <scope>NUCLEOTIDE SEQUENCE [LARGE SCALE GENOMIC DNA]</scope>
    <source>
        <strain evidence="3 4">DSM 6792</strain>
    </source>
</reference>
<dbReference type="InterPro" id="IPR050640">
    <property type="entry name" value="Bact_2-comp_sensor_kinase"/>
</dbReference>
<keyword evidence="3" id="KW-0418">Kinase</keyword>
<dbReference type="GO" id="GO:0000155">
    <property type="term" value="F:phosphorelay sensor kinase activity"/>
    <property type="evidence" value="ECO:0007669"/>
    <property type="project" value="InterPro"/>
</dbReference>
<dbReference type="PANTHER" id="PTHR34220:SF7">
    <property type="entry name" value="SENSOR HISTIDINE KINASE YPDA"/>
    <property type="match status" value="1"/>
</dbReference>
<accession>A0A1M5MYL3</accession>
<dbReference type="Proteomes" id="UP000184112">
    <property type="component" value="Unassembled WGS sequence"/>
</dbReference>
<protein>
    <submittedName>
        <fullName evidence="3">Histidine kinase</fullName>
    </submittedName>
</protein>
<sequence>MGSSIQNKITGKNFFYKYYRVIVIPVVFLVYLSSYYLLNPNQNFEQDSLISFDKSFDIFIILVYCGVLTELSLFVGRSLNRLIRWEHNPIFRAIAQFICLIAGNILLNFIFSHLWNYLYPGACLEENELLIIWQSNIMAAILSLFISSVHTGIFLLNRWRLTSNEAAELKIKASELQEAVTRSQLESLKLQLDPHFIFNNFSTLTELIHEDQQAAASFLENITRVYRYMISNLDKDIITVREEIEFLNAYFYLLKKRLGEKIQLELEVDSDCLDMHLPPLSLQLLVENAVKHNMATLSSPLIISIYSEEKNIIVKNNLQPTSGKTLVSTGVGRKNIEFRYKILFNKKPVFSQSLESFTVRLPLI</sequence>
<evidence type="ECO:0000313" key="3">
    <source>
        <dbReference type="EMBL" id="SHG82307.1"/>
    </source>
</evidence>
<feature type="transmembrane region" description="Helical" evidence="1">
    <location>
        <begin position="58"/>
        <end position="79"/>
    </location>
</feature>
<dbReference type="PANTHER" id="PTHR34220">
    <property type="entry name" value="SENSOR HISTIDINE KINASE YPDA"/>
    <property type="match status" value="1"/>
</dbReference>
<keyword evidence="1" id="KW-1133">Transmembrane helix</keyword>
<organism evidence="3 4">
    <name type="scientific">Flavobacterium johnsoniae</name>
    <name type="common">Cytophaga johnsonae</name>
    <dbReference type="NCBI Taxonomy" id="986"/>
    <lineage>
        <taxon>Bacteria</taxon>
        <taxon>Pseudomonadati</taxon>
        <taxon>Bacteroidota</taxon>
        <taxon>Flavobacteriia</taxon>
        <taxon>Flavobacteriales</taxon>
        <taxon>Flavobacteriaceae</taxon>
        <taxon>Flavobacterium</taxon>
    </lineage>
</organism>
<keyword evidence="1" id="KW-0472">Membrane</keyword>
<dbReference type="Pfam" id="PF06580">
    <property type="entry name" value="His_kinase"/>
    <property type="match status" value="1"/>
</dbReference>